<dbReference type="EMBL" id="CCNB01000015">
    <property type="protein sequence ID" value="CDX38008.1"/>
    <property type="molecule type" value="Genomic_DNA"/>
</dbReference>
<gene>
    <name evidence="1" type="ORF">MPLDJ20_220012</name>
</gene>
<accession>A0A090F2P7</accession>
<proteinExistence type="predicted"/>
<dbReference type="Proteomes" id="UP000046373">
    <property type="component" value="Unassembled WGS sequence"/>
</dbReference>
<dbReference type="AlphaFoldDB" id="A0A090F2P7"/>
<protein>
    <submittedName>
        <fullName evidence="1">Uncharacterized protein</fullName>
    </submittedName>
</protein>
<evidence type="ECO:0000313" key="2">
    <source>
        <dbReference type="Proteomes" id="UP000046373"/>
    </source>
</evidence>
<sequence>MPPSLSCSLSSRGREEIGCLAGFAKQSDREAAQGWGWSSETTVDQTLIRGLGTGLPCLRLGAVLGLEGGPRAHRLGT</sequence>
<evidence type="ECO:0000313" key="1">
    <source>
        <dbReference type="EMBL" id="CDX38008.1"/>
    </source>
</evidence>
<name>A0A090F2P7_MESPL</name>
<reference evidence="1 2" key="1">
    <citation type="submission" date="2014-08" db="EMBL/GenBank/DDBJ databases">
        <authorList>
            <person name="Moulin Lionel"/>
        </authorList>
    </citation>
    <scope>NUCLEOTIDE SEQUENCE [LARGE SCALE GENOMIC DNA]</scope>
</reference>
<organism evidence="1 2">
    <name type="scientific">Mesorhizobium plurifarium</name>
    <dbReference type="NCBI Taxonomy" id="69974"/>
    <lineage>
        <taxon>Bacteria</taxon>
        <taxon>Pseudomonadati</taxon>
        <taxon>Pseudomonadota</taxon>
        <taxon>Alphaproteobacteria</taxon>
        <taxon>Hyphomicrobiales</taxon>
        <taxon>Phyllobacteriaceae</taxon>
        <taxon>Mesorhizobium</taxon>
    </lineage>
</organism>